<dbReference type="InterPro" id="IPR000477">
    <property type="entry name" value="RT_dom"/>
</dbReference>
<reference evidence="2 3" key="1">
    <citation type="submission" date="2024-04" db="EMBL/GenBank/DDBJ databases">
        <authorList>
            <person name="Fracassetti M."/>
        </authorList>
    </citation>
    <scope>NUCLEOTIDE SEQUENCE [LARGE SCALE GENOMIC DNA]</scope>
</reference>
<organism evidence="2 3">
    <name type="scientific">Linum trigynum</name>
    <dbReference type="NCBI Taxonomy" id="586398"/>
    <lineage>
        <taxon>Eukaryota</taxon>
        <taxon>Viridiplantae</taxon>
        <taxon>Streptophyta</taxon>
        <taxon>Embryophyta</taxon>
        <taxon>Tracheophyta</taxon>
        <taxon>Spermatophyta</taxon>
        <taxon>Magnoliopsida</taxon>
        <taxon>eudicotyledons</taxon>
        <taxon>Gunneridae</taxon>
        <taxon>Pentapetalae</taxon>
        <taxon>rosids</taxon>
        <taxon>fabids</taxon>
        <taxon>Malpighiales</taxon>
        <taxon>Linaceae</taxon>
        <taxon>Linum</taxon>
    </lineage>
</organism>
<dbReference type="Pfam" id="PF03372">
    <property type="entry name" value="Exo_endo_phos"/>
    <property type="match status" value="1"/>
</dbReference>
<dbReference type="Gene3D" id="3.60.10.10">
    <property type="entry name" value="Endonuclease/exonuclease/phosphatase"/>
    <property type="match status" value="1"/>
</dbReference>
<dbReference type="SUPFAM" id="SSF56672">
    <property type="entry name" value="DNA/RNA polymerases"/>
    <property type="match status" value="1"/>
</dbReference>
<evidence type="ECO:0000259" key="1">
    <source>
        <dbReference type="PROSITE" id="PS50878"/>
    </source>
</evidence>
<dbReference type="PANTHER" id="PTHR33116">
    <property type="entry name" value="REVERSE TRANSCRIPTASE ZINC-BINDING DOMAIN-CONTAINING PROTEIN-RELATED-RELATED"/>
    <property type="match status" value="1"/>
</dbReference>
<accession>A0AAV2EC38</accession>
<dbReference type="CDD" id="cd01650">
    <property type="entry name" value="RT_nLTR_like"/>
    <property type="match status" value="1"/>
</dbReference>
<protein>
    <recommendedName>
        <fullName evidence="1">Reverse transcriptase domain-containing protein</fullName>
    </recommendedName>
</protein>
<dbReference type="Pfam" id="PF00078">
    <property type="entry name" value="RVT_1"/>
    <property type="match status" value="1"/>
</dbReference>
<dbReference type="PANTHER" id="PTHR33116:SF70">
    <property type="entry name" value="NON-LTR RETROELEMENT REVERSE TRANSCRIPTASE-LIKE PROTEIN"/>
    <property type="match status" value="1"/>
</dbReference>
<gene>
    <name evidence="2" type="ORF">LTRI10_LOCUS24619</name>
</gene>
<sequence length="1036" mass="117565">MDCKILAWNCRGVGSRNFLRVFREYRRKFKPRIVIIVEPRISGDRALDVIWDMGYDSSHVVDAQGFSGGIWVLWNACDFVITRMYSHPQCLHVQVHDPNSNGQNWCLSAIYGSPAEVQRRALWEEIRRMNEDMALPWMLVGDFNAIISPSEKLGGAPFDSSRIRDFQDVVQDTGLNDLGFNGPTYTWFRTGLRERLDRGMANNAWLEEFPETTVRHVPRMKKSDHRPLFVSMRNEALPGGAKPFRFLAAWLTHDGFQAMADAAWAKGSSFTDSAAAFARDATNWNRRVFGHILRKKEDLLRRIERLENAGGGDGANEQLSQVQEELEIILFQEELLWYQKSRLDWLASGDKNTTYFHARTVRRRKRNRILLLKNGEGEWIDDPFALMELARTYFSNLYTEEGGELDVLQAEFPTLDSSLWAGVARDPDAEEVKKAIRAMGAFKAPGKDGLNPIFFQKCWETVGPSLVQFILDCWANSGKIREANSTILVLIPKVLQPISIEQFRPISLCNVAYKALTKCLAERLKSLMPSLVHETQTSFVPGRHITDFICILQEVVHSMRARKGKRGWMVLKIDLAKAYDRIRWGFVRDTLEATGAPAKFVDITMACISSASMQIQWNGGLTESFQPSRGLRQGCPLSPYLFTLCMERLGHIIDDSVRSGRWQPIRLSSTGPALSHSFFADDLIIFGEVSVSQAQEINACFERFGASSGQQISKPKSRIYFSASVTDTHKQSLSQELGIPVTTNLGRYLGVPVIHDRVSKATFTDLIDRIDRRLAGWKAASLSLAGRITLAQSVISSLPAYTMQTTLLPASVCGYIDKKIRAFIWGSTEQGRKVHLINWDTICRPKEEGGLGLRDSTRTNEAYMLKIAWRMLTKPDDLSARVIRGKYGKQTEEGWMFRSTGRLSNLWRGVMRVAHLIEGATAWNVRNGKVARFWSDRWLDDDVVLRDHAPDLAPEVCNMPVIDFVLNGEWNLDYLRQYLPPVLVSQVGSHPVPAEEVDDVRVWRFSERGEFTLRTAYELTERAASTTNSQPVWRTI</sequence>
<dbReference type="GO" id="GO:0003824">
    <property type="term" value="F:catalytic activity"/>
    <property type="evidence" value="ECO:0007669"/>
    <property type="project" value="InterPro"/>
</dbReference>
<dbReference type="InterPro" id="IPR043502">
    <property type="entry name" value="DNA/RNA_pol_sf"/>
</dbReference>
<dbReference type="InterPro" id="IPR005135">
    <property type="entry name" value="Endo/exonuclease/phosphatase"/>
</dbReference>
<dbReference type="PROSITE" id="PS50878">
    <property type="entry name" value="RT_POL"/>
    <property type="match status" value="1"/>
</dbReference>
<proteinExistence type="predicted"/>
<evidence type="ECO:0000313" key="3">
    <source>
        <dbReference type="Proteomes" id="UP001497516"/>
    </source>
</evidence>
<feature type="domain" description="Reverse transcriptase" evidence="1">
    <location>
        <begin position="472"/>
        <end position="741"/>
    </location>
</feature>
<dbReference type="InterPro" id="IPR036691">
    <property type="entry name" value="Endo/exonu/phosph_ase_sf"/>
</dbReference>
<dbReference type="SUPFAM" id="SSF56219">
    <property type="entry name" value="DNase I-like"/>
    <property type="match status" value="1"/>
</dbReference>
<evidence type="ECO:0000313" key="2">
    <source>
        <dbReference type="EMBL" id="CAL1383337.1"/>
    </source>
</evidence>
<dbReference type="EMBL" id="OZ034817">
    <property type="protein sequence ID" value="CAL1383337.1"/>
    <property type="molecule type" value="Genomic_DNA"/>
</dbReference>
<name>A0AAV2EC38_9ROSI</name>
<dbReference type="AlphaFoldDB" id="A0AAV2EC38"/>
<dbReference type="Proteomes" id="UP001497516">
    <property type="component" value="Chromosome 4"/>
</dbReference>
<keyword evidence="3" id="KW-1185">Reference proteome</keyword>